<dbReference type="PANTHER" id="PTHR35936:SF17">
    <property type="entry name" value="ARGININE-BINDING EXTRACELLULAR PROTEIN ARTP"/>
    <property type="match status" value="1"/>
</dbReference>
<name>A0A263D2U2_9PSEU</name>
<gene>
    <name evidence="4" type="ORF">CFN78_14310</name>
</gene>
<feature type="domain" description="Solute-binding protein family 3/N-terminal" evidence="3">
    <location>
        <begin position="48"/>
        <end position="270"/>
    </location>
</feature>
<proteinExistence type="predicted"/>
<dbReference type="PROSITE" id="PS51257">
    <property type="entry name" value="PROKAR_LIPOPROTEIN"/>
    <property type="match status" value="1"/>
</dbReference>
<dbReference type="AlphaFoldDB" id="A0A263D2U2"/>
<feature type="chain" id="PRO_5012876288" evidence="2">
    <location>
        <begin position="27"/>
        <end position="274"/>
    </location>
</feature>
<dbReference type="EMBL" id="NKYE01000007">
    <property type="protein sequence ID" value="OZM72783.1"/>
    <property type="molecule type" value="Genomic_DNA"/>
</dbReference>
<organism evidence="4 5">
    <name type="scientific">Amycolatopsis antarctica</name>
    <dbReference type="NCBI Taxonomy" id="1854586"/>
    <lineage>
        <taxon>Bacteria</taxon>
        <taxon>Bacillati</taxon>
        <taxon>Actinomycetota</taxon>
        <taxon>Actinomycetes</taxon>
        <taxon>Pseudonocardiales</taxon>
        <taxon>Pseudonocardiaceae</taxon>
        <taxon>Amycolatopsis</taxon>
    </lineage>
</organism>
<evidence type="ECO:0000313" key="5">
    <source>
        <dbReference type="Proteomes" id="UP000242444"/>
    </source>
</evidence>
<dbReference type="SMART" id="SM00062">
    <property type="entry name" value="PBPb"/>
    <property type="match status" value="1"/>
</dbReference>
<feature type="signal peptide" evidence="2">
    <location>
        <begin position="1"/>
        <end position="26"/>
    </location>
</feature>
<dbReference type="OrthoDB" id="8454826at2"/>
<dbReference type="InParanoid" id="A0A263D2U2"/>
<dbReference type="Gene3D" id="3.40.190.10">
    <property type="entry name" value="Periplasmic binding protein-like II"/>
    <property type="match status" value="2"/>
</dbReference>
<dbReference type="Pfam" id="PF00497">
    <property type="entry name" value="SBP_bac_3"/>
    <property type="match status" value="1"/>
</dbReference>
<keyword evidence="1 2" id="KW-0732">Signal</keyword>
<dbReference type="SUPFAM" id="SSF53850">
    <property type="entry name" value="Periplasmic binding protein-like II"/>
    <property type="match status" value="1"/>
</dbReference>
<comment type="caution">
    <text evidence="4">The sequence shown here is derived from an EMBL/GenBank/DDBJ whole genome shotgun (WGS) entry which is preliminary data.</text>
</comment>
<keyword evidence="5" id="KW-1185">Reference proteome</keyword>
<evidence type="ECO:0000256" key="2">
    <source>
        <dbReference type="SAM" id="SignalP"/>
    </source>
</evidence>
<accession>A0A263D2U2</accession>
<sequence>MARRHTHKALALLPALALVVTATGCAEDISAGGDSQAGGEIKLVEEGKLTTCTHLPYAPFQFTEGDKTVGFDVELVDLVLPLVGAEEQVIFDTPFEGIQTGESFNAGSCDVAAAAMTINPERQAVMDFSDGYFDADQALLVKKGSGITDLEKLRGKKLGVQQGTTGEEYAETNKAQYGYEVIQFEDLALEQTAVKTGQVDAGINDNAVHFEFLKANPDTEVTAEFDTGDEYGIAVKKGNGALLGKVNEAVAKAKSDGTYDKLYEKWFGRKPASK</sequence>
<protein>
    <submittedName>
        <fullName evidence="4">ABC transporter substrate-binding protein</fullName>
    </submittedName>
</protein>
<dbReference type="InterPro" id="IPR001638">
    <property type="entry name" value="Solute-binding_3/MltF_N"/>
</dbReference>
<dbReference type="PANTHER" id="PTHR35936">
    <property type="entry name" value="MEMBRANE-BOUND LYTIC MUREIN TRANSGLYCOSYLASE F"/>
    <property type="match status" value="1"/>
</dbReference>
<dbReference type="RefSeq" id="WP_094863260.1">
    <property type="nucleotide sequence ID" value="NZ_NKYE01000007.1"/>
</dbReference>
<dbReference type="Proteomes" id="UP000242444">
    <property type="component" value="Unassembled WGS sequence"/>
</dbReference>
<reference evidence="4 5" key="1">
    <citation type="submission" date="2017-07" db="EMBL/GenBank/DDBJ databases">
        <title>Amycolatopsis antarcticus sp. nov., isolated from the surface of an Antarcticus brown macroalga.</title>
        <authorList>
            <person name="Wang J."/>
            <person name="Leiva S."/>
            <person name="Huang J."/>
            <person name="Huang Y."/>
        </authorList>
    </citation>
    <scope>NUCLEOTIDE SEQUENCE [LARGE SCALE GENOMIC DNA]</scope>
    <source>
        <strain evidence="4 5">AU-G6</strain>
    </source>
</reference>
<evidence type="ECO:0000259" key="3">
    <source>
        <dbReference type="SMART" id="SM00062"/>
    </source>
</evidence>
<evidence type="ECO:0000313" key="4">
    <source>
        <dbReference type="EMBL" id="OZM72783.1"/>
    </source>
</evidence>
<evidence type="ECO:0000256" key="1">
    <source>
        <dbReference type="ARBA" id="ARBA00022729"/>
    </source>
</evidence>